<proteinExistence type="predicted"/>
<dbReference type="PROSITE" id="PS51257">
    <property type="entry name" value="PROKAR_LIPOPROTEIN"/>
    <property type="match status" value="1"/>
</dbReference>
<evidence type="ECO:0000313" key="4">
    <source>
        <dbReference type="Proteomes" id="UP001152320"/>
    </source>
</evidence>
<feature type="region of interest" description="Disordered" evidence="1">
    <location>
        <begin position="71"/>
        <end position="90"/>
    </location>
</feature>
<keyword evidence="2" id="KW-1133">Transmembrane helix</keyword>
<keyword evidence="4" id="KW-1185">Reference proteome</keyword>
<evidence type="ECO:0000256" key="1">
    <source>
        <dbReference type="SAM" id="MobiDB-lite"/>
    </source>
</evidence>
<evidence type="ECO:0000256" key="2">
    <source>
        <dbReference type="SAM" id="Phobius"/>
    </source>
</evidence>
<evidence type="ECO:0000313" key="3">
    <source>
        <dbReference type="EMBL" id="KAJ8040496.1"/>
    </source>
</evidence>
<sequence>MSYFRHTKHAYLVLLALFGILFFIIVVGCYFNIRRRRRQIKAKKRAQEKKKKKVKSDKQVLTEEDELEQNHVDTIATDQQQPSVYTPQEKGTIELNNHVSSAGS</sequence>
<name>A0A9Q1C849_HOLLE</name>
<reference evidence="3" key="1">
    <citation type="submission" date="2021-10" db="EMBL/GenBank/DDBJ databases">
        <title>Tropical sea cucumber genome reveals ecological adaptation and Cuvierian tubules defense mechanism.</title>
        <authorList>
            <person name="Chen T."/>
        </authorList>
    </citation>
    <scope>NUCLEOTIDE SEQUENCE</scope>
    <source>
        <strain evidence="3">Nanhai2018</strain>
        <tissue evidence="3">Muscle</tissue>
    </source>
</reference>
<feature type="compositionally biased region" description="Polar residues" evidence="1">
    <location>
        <begin position="76"/>
        <end position="86"/>
    </location>
</feature>
<gene>
    <name evidence="3" type="ORF">HOLleu_14809</name>
</gene>
<protein>
    <submittedName>
        <fullName evidence="3">Uncharacterized protein</fullName>
    </submittedName>
</protein>
<feature type="transmembrane region" description="Helical" evidence="2">
    <location>
        <begin position="12"/>
        <end position="33"/>
    </location>
</feature>
<organism evidence="3 4">
    <name type="scientific">Holothuria leucospilota</name>
    <name type="common">Black long sea cucumber</name>
    <name type="synonym">Mertensiothuria leucospilota</name>
    <dbReference type="NCBI Taxonomy" id="206669"/>
    <lineage>
        <taxon>Eukaryota</taxon>
        <taxon>Metazoa</taxon>
        <taxon>Echinodermata</taxon>
        <taxon>Eleutherozoa</taxon>
        <taxon>Echinozoa</taxon>
        <taxon>Holothuroidea</taxon>
        <taxon>Aspidochirotacea</taxon>
        <taxon>Aspidochirotida</taxon>
        <taxon>Holothuriidae</taxon>
        <taxon>Holothuria</taxon>
    </lineage>
</organism>
<feature type="region of interest" description="Disordered" evidence="1">
    <location>
        <begin position="42"/>
        <end position="61"/>
    </location>
</feature>
<accession>A0A9Q1C849</accession>
<dbReference type="Proteomes" id="UP001152320">
    <property type="component" value="Chromosome 6"/>
</dbReference>
<dbReference type="EMBL" id="JAIZAY010000006">
    <property type="protein sequence ID" value="KAJ8040496.1"/>
    <property type="molecule type" value="Genomic_DNA"/>
</dbReference>
<keyword evidence="2" id="KW-0472">Membrane</keyword>
<keyword evidence="2" id="KW-0812">Transmembrane</keyword>
<dbReference type="AlphaFoldDB" id="A0A9Q1C849"/>
<feature type="compositionally biased region" description="Basic residues" evidence="1">
    <location>
        <begin position="42"/>
        <end position="55"/>
    </location>
</feature>
<comment type="caution">
    <text evidence="3">The sequence shown here is derived from an EMBL/GenBank/DDBJ whole genome shotgun (WGS) entry which is preliminary data.</text>
</comment>